<keyword evidence="1" id="KW-1133">Transmembrane helix</keyword>
<dbReference type="AlphaFoldDB" id="A0A2P2N8D0"/>
<evidence type="ECO:0000313" key="2">
    <source>
        <dbReference type="EMBL" id="MBX38702.1"/>
    </source>
</evidence>
<keyword evidence="1" id="KW-0812">Transmembrane</keyword>
<feature type="transmembrane region" description="Helical" evidence="1">
    <location>
        <begin position="23"/>
        <end position="41"/>
    </location>
</feature>
<sequence>MNTFSVLIISDSLLVKPEFESEFFAQILFPMWLLIHIFGFFKYV</sequence>
<name>A0A2P2N8D0_RHIMU</name>
<accession>A0A2P2N8D0</accession>
<proteinExistence type="predicted"/>
<reference evidence="2" key="1">
    <citation type="submission" date="2018-02" db="EMBL/GenBank/DDBJ databases">
        <title>Rhizophora mucronata_Transcriptome.</title>
        <authorList>
            <person name="Meera S.P."/>
            <person name="Sreeshan A."/>
            <person name="Augustine A."/>
        </authorList>
    </citation>
    <scope>NUCLEOTIDE SEQUENCE</scope>
    <source>
        <tissue evidence="2">Leaf</tissue>
    </source>
</reference>
<dbReference type="EMBL" id="GGEC01058218">
    <property type="protein sequence ID" value="MBX38702.1"/>
    <property type="molecule type" value="Transcribed_RNA"/>
</dbReference>
<organism evidence="2">
    <name type="scientific">Rhizophora mucronata</name>
    <name type="common">Asiatic mangrove</name>
    <dbReference type="NCBI Taxonomy" id="61149"/>
    <lineage>
        <taxon>Eukaryota</taxon>
        <taxon>Viridiplantae</taxon>
        <taxon>Streptophyta</taxon>
        <taxon>Embryophyta</taxon>
        <taxon>Tracheophyta</taxon>
        <taxon>Spermatophyta</taxon>
        <taxon>Magnoliopsida</taxon>
        <taxon>eudicotyledons</taxon>
        <taxon>Gunneridae</taxon>
        <taxon>Pentapetalae</taxon>
        <taxon>rosids</taxon>
        <taxon>fabids</taxon>
        <taxon>Malpighiales</taxon>
        <taxon>Rhizophoraceae</taxon>
        <taxon>Rhizophora</taxon>
    </lineage>
</organism>
<evidence type="ECO:0000256" key="1">
    <source>
        <dbReference type="SAM" id="Phobius"/>
    </source>
</evidence>
<protein>
    <submittedName>
        <fullName evidence="2">Uncharacterized protein</fullName>
    </submittedName>
</protein>
<keyword evidence="1" id="KW-0472">Membrane</keyword>